<dbReference type="CDD" id="cd04301">
    <property type="entry name" value="NAT_SF"/>
    <property type="match status" value="1"/>
</dbReference>
<comment type="caution">
    <text evidence="3">The sequence shown here is derived from an EMBL/GenBank/DDBJ whole genome shotgun (WGS) entry which is preliminary data.</text>
</comment>
<accession>A0AAV3UNH0</accession>
<keyword evidence="4" id="KW-1185">Reference proteome</keyword>
<dbReference type="RefSeq" id="WP_227773396.1">
    <property type="nucleotide sequence ID" value="NZ_BAABKX010000018.1"/>
</dbReference>
<feature type="domain" description="N-acetyltransferase" evidence="2">
    <location>
        <begin position="6"/>
        <end position="158"/>
    </location>
</feature>
<dbReference type="PROSITE" id="PS51186">
    <property type="entry name" value="GNAT"/>
    <property type="match status" value="1"/>
</dbReference>
<dbReference type="InterPro" id="IPR050769">
    <property type="entry name" value="NAT_camello-type"/>
</dbReference>
<dbReference type="Proteomes" id="UP001501729">
    <property type="component" value="Unassembled WGS sequence"/>
</dbReference>
<dbReference type="PANTHER" id="PTHR13947:SF37">
    <property type="entry name" value="LD18367P"/>
    <property type="match status" value="1"/>
</dbReference>
<name>A0AAV3UNH0_9EURY</name>
<sequence>MDTMTLEVRNATAEYVSVLVKVYHTAYRENKRMGFPSSVLECDTDDVADWLRNRTVLVAKREDEIVGVVQLIPRSDWDTPEIGRLAVSPDYQGEGIGQLLLESVEEHAKADGQDSIHLRTLSRHPFLEDWYRQEGYERIGIERLSNRPYDVPIMEKEL</sequence>
<protein>
    <recommendedName>
        <fullName evidence="2">N-acetyltransferase domain-containing protein</fullName>
    </recommendedName>
</protein>
<evidence type="ECO:0000256" key="1">
    <source>
        <dbReference type="ARBA" id="ARBA00022679"/>
    </source>
</evidence>
<dbReference type="GeneID" id="68613586"/>
<dbReference type="Pfam" id="PF13508">
    <property type="entry name" value="Acetyltransf_7"/>
    <property type="match status" value="1"/>
</dbReference>
<evidence type="ECO:0000313" key="4">
    <source>
        <dbReference type="Proteomes" id="UP001501729"/>
    </source>
</evidence>
<dbReference type="Gene3D" id="3.40.630.30">
    <property type="match status" value="1"/>
</dbReference>
<dbReference type="PANTHER" id="PTHR13947">
    <property type="entry name" value="GNAT FAMILY N-ACETYLTRANSFERASE"/>
    <property type="match status" value="1"/>
</dbReference>
<gene>
    <name evidence="3" type="ORF">GCM10025751_45520</name>
</gene>
<dbReference type="InterPro" id="IPR016181">
    <property type="entry name" value="Acyl_CoA_acyltransferase"/>
</dbReference>
<dbReference type="EMBL" id="BAABKX010000018">
    <property type="protein sequence ID" value="GAA5060410.1"/>
    <property type="molecule type" value="Genomic_DNA"/>
</dbReference>
<evidence type="ECO:0000313" key="3">
    <source>
        <dbReference type="EMBL" id="GAA5060410.1"/>
    </source>
</evidence>
<keyword evidence="1" id="KW-0808">Transferase</keyword>
<organism evidence="3 4">
    <name type="scientific">Haladaptatus pallidirubidus</name>
    <dbReference type="NCBI Taxonomy" id="1008152"/>
    <lineage>
        <taxon>Archaea</taxon>
        <taxon>Methanobacteriati</taxon>
        <taxon>Methanobacteriota</taxon>
        <taxon>Stenosarchaea group</taxon>
        <taxon>Halobacteria</taxon>
        <taxon>Halobacteriales</taxon>
        <taxon>Haladaptataceae</taxon>
        <taxon>Haladaptatus</taxon>
    </lineage>
</organism>
<proteinExistence type="predicted"/>
<dbReference type="InterPro" id="IPR000182">
    <property type="entry name" value="GNAT_dom"/>
</dbReference>
<dbReference type="SUPFAM" id="SSF55729">
    <property type="entry name" value="Acyl-CoA N-acyltransferases (Nat)"/>
    <property type="match status" value="1"/>
</dbReference>
<evidence type="ECO:0000259" key="2">
    <source>
        <dbReference type="PROSITE" id="PS51186"/>
    </source>
</evidence>
<dbReference type="AlphaFoldDB" id="A0AAV3UNH0"/>
<dbReference type="GO" id="GO:0008080">
    <property type="term" value="F:N-acetyltransferase activity"/>
    <property type="evidence" value="ECO:0007669"/>
    <property type="project" value="InterPro"/>
</dbReference>
<reference evidence="3 4" key="1">
    <citation type="journal article" date="2019" name="Int. J. Syst. Evol. Microbiol.">
        <title>The Global Catalogue of Microorganisms (GCM) 10K type strain sequencing project: providing services to taxonomists for standard genome sequencing and annotation.</title>
        <authorList>
            <consortium name="The Broad Institute Genomics Platform"/>
            <consortium name="The Broad Institute Genome Sequencing Center for Infectious Disease"/>
            <person name="Wu L."/>
            <person name="Ma J."/>
        </authorList>
    </citation>
    <scope>NUCLEOTIDE SEQUENCE [LARGE SCALE GENOMIC DNA]</scope>
    <source>
        <strain evidence="3 4">JCM 17504</strain>
    </source>
</reference>